<reference evidence="3 5" key="2">
    <citation type="submission" date="2018-06" db="EMBL/GenBank/DDBJ databases">
        <authorList>
            <consortium name="Pathogen Informatics"/>
            <person name="Doyle S."/>
        </authorList>
    </citation>
    <scope>NUCLEOTIDE SEQUENCE [LARGE SCALE GENOMIC DNA]</scope>
    <source>
        <strain evidence="3 5">NCTC12022</strain>
    </source>
</reference>
<protein>
    <submittedName>
        <fullName evidence="3">Plasmid maintenance system killer protein</fullName>
    </submittedName>
</protein>
<dbReference type="Proteomes" id="UP000251942">
    <property type="component" value="Unassembled WGS sequence"/>
</dbReference>
<dbReference type="RefSeq" id="WP_238584892.1">
    <property type="nucleotide sequence ID" value="NZ_CAAAHT010000033.1"/>
</dbReference>
<organism evidence="2 4">
    <name type="scientific">Legionella feeleii</name>
    <dbReference type="NCBI Taxonomy" id="453"/>
    <lineage>
        <taxon>Bacteria</taxon>
        <taxon>Pseudomonadati</taxon>
        <taxon>Pseudomonadota</taxon>
        <taxon>Gammaproteobacteria</taxon>
        <taxon>Legionellales</taxon>
        <taxon>Legionellaceae</taxon>
        <taxon>Legionella</taxon>
    </lineage>
</organism>
<dbReference type="PATRIC" id="fig|453.4.peg.1673"/>
<dbReference type="AlphaFoldDB" id="A0A0W0TQP4"/>
<dbReference type="InterPro" id="IPR035093">
    <property type="entry name" value="RelE/ParE_toxin_dom_sf"/>
</dbReference>
<keyword evidence="4" id="KW-1185">Reference proteome</keyword>
<accession>A0A0W0TQP4</accession>
<evidence type="ECO:0000313" key="4">
    <source>
        <dbReference type="Proteomes" id="UP000054698"/>
    </source>
</evidence>
<evidence type="ECO:0000256" key="1">
    <source>
        <dbReference type="ARBA" id="ARBA00022649"/>
    </source>
</evidence>
<keyword evidence="1" id="KW-1277">Toxin-antitoxin system</keyword>
<sequence>MQNLSIVELTKKAQRDLSKVPEYIKTKLLVWVDSVERFGIYEIRKIPGYHDEPLKGDREGQRSIRLSKAYRAIYILNKKNEMEIISIEEVNKHEY</sequence>
<gene>
    <name evidence="2" type="ORF">Lfee_1524</name>
    <name evidence="3" type="ORF">NCTC12022_02776</name>
</gene>
<evidence type="ECO:0000313" key="2">
    <source>
        <dbReference type="EMBL" id="KTC97919.1"/>
    </source>
</evidence>
<evidence type="ECO:0000313" key="3">
    <source>
        <dbReference type="EMBL" id="SPX62019.1"/>
    </source>
</evidence>
<reference evidence="2 4" key="1">
    <citation type="submission" date="2015-11" db="EMBL/GenBank/DDBJ databases">
        <title>Genomic analysis of 38 Legionella species identifies large and diverse effector repertoires.</title>
        <authorList>
            <person name="Burstein D."/>
            <person name="Amaro F."/>
            <person name="Zusman T."/>
            <person name="Lifshitz Z."/>
            <person name="Cohen O."/>
            <person name="Gilbert J.A."/>
            <person name="Pupko T."/>
            <person name="Shuman H.A."/>
            <person name="Segal G."/>
        </authorList>
    </citation>
    <scope>NUCLEOTIDE SEQUENCE [LARGE SCALE GENOMIC DNA]</scope>
    <source>
        <strain evidence="2 4">WO-44C</strain>
    </source>
</reference>
<evidence type="ECO:0000313" key="5">
    <source>
        <dbReference type="Proteomes" id="UP000251942"/>
    </source>
</evidence>
<dbReference type="NCBIfam" id="TIGR02385">
    <property type="entry name" value="RelE_StbE"/>
    <property type="match status" value="1"/>
</dbReference>
<dbReference type="EMBL" id="UASS01000032">
    <property type="protein sequence ID" value="SPX62019.1"/>
    <property type="molecule type" value="Genomic_DNA"/>
</dbReference>
<dbReference type="STRING" id="453.Lfee_1524"/>
<dbReference type="InterPro" id="IPR007712">
    <property type="entry name" value="RelE/ParE_toxin"/>
</dbReference>
<dbReference type="EMBL" id="LNYB01000073">
    <property type="protein sequence ID" value="KTC97919.1"/>
    <property type="molecule type" value="Genomic_DNA"/>
</dbReference>
<dbReference type="Proteomes" id="UP000054698">
    <property type="component" value="Unassembled WGS sequence"/>
</dbReference>
<name>A0A0W0TQP4_9GAMM</name>
<proteinExistence type="predicted"/>
<dbReference type="Gene3D" id="3.30.2310.20">
    <property type="entry name" value="RelE-like"/>
    <property type="match status" value="1"/>
</dbReference>
<dbReference type="SUPFAM" id="SSF143011">
    <property type="entry name" value="RelE-like"/>
    <property type="match status" value="1"/>
</dbReference>